<keyword evidence="3" id="KW-1185">Reference proteome</keyword>
<dbReference type="Proteomes" id="UP000689195">
    <property type="component" value="Unassembled WGS sequence"/>
</dbReference>
<organism evidence="2 3">
    <name type="scientific">Paramecium pentaurelia</name>
    <dbReference type="NCBI Taxonomy" id="43138"/>
    <lineage>
        <taxon>Eukaryota</taxon>
        <taxon>Sar</taxon>
        <taxon>Alveolata</taxon>
        <taxon>Ciliophora</taxon>
        <taxon>Intramacronucleata</taxon>
        <taxon>Oligohymenophorea</taxon>
        <taxon>Peniculida</taxon>
        <taxon>Parameciidae</taxon>
        <taxon>Paramecium</taxon>
    </lineage>
</organism>
<comment type="caution">
    <text evidence="2">The sequence shown here is derived from an EMBL/GenBank/DDBJ whole genome shotgun (WGS) entry which is preliminary data.</text>
</comment>
<reference evidence="2" key="1">
    <citation type="submission" date="2021-01" db="EMBL/GenBank/DDBJ databases">
        <authorList>
            <consortium name="Genoscope - CEA"/>
            <person name="William W."/>
        </authorList>
    </citation>
    <scope>NUCLEOTIDE SEQUENCE</scope>
</reference>
<proteinExistence type="predicted"/>
<feature type="chain" id="PRO_5035786984" description="Transmembrane protein" evidence="1">
    <location>
        <begin position="24"/>
        <end position="3250"/>
    </location>
</feature>
<keyword evidence="1" id="KW-0732">Signal</keyword>
<sequence>MIQSTELLLCLTIMLSSTMFCNYYPMDAKACISKTDGIQCYFNEFENACLPTRETSHGCINTLNKLSCLNQLTQNDGTEATCIFTNRCQKAKKQHFKNLGCALNYSQYACMNAQKSDCIWNDKCEQFLDQISQEDECSKVFKNRSVTPSLCQKIQNIRCMSNGFYGQYKCVQITEQMLMSMECSQLGLNEQGCIEIITIDQACIFENNQCKQIENAQNCNLKLNRLGCLTIMNPNIKCQWKNNKCLDMTEITLQCDQIYDVNPSVCQSFKGICQYDKIKKKCRLPTNTELQHLKCNTDGLTKQACLQIKNQYCTFFRGICEELSQIDLQQFQCKMELNEDACINITTQFQYCQWDGLQCKRISINQQTDCPLLINNHLTKFNGNVCQSITKPNVQCKYNAERHLCEISNQLDSCNTPYLNLQGCLNLIQIGITCQWSNEKCINIKIINNKTTCNSLKFVNPIACSQVFESNSLGCYFDSILMQCKSINIQNSNNEEKEFLYNTDCSNPLFGLNKVACASIMKPGQICRWTQNQCSQIKSKEQISQVQCISLQYVNQQVCALVEFMKEPCRYSQQELGCVNSIVNGMQCEEIGLNTYACAIASKNCYFDTEANQCKRLIDTQKSLLSIIKCDQNSPTIGLCSAITTYNQLCTWSYRANKCQSIDIPYNSKCLDFSGKNVIVNINVCASIEHEFPEYDYTKGEINKQDLNRGLCKFNIKKGVCEKLNQFCTTPCCTENDKIGINAHSCSRYSNPSFFCYFSHNLRCTQLTNKQISIINDETAAAYYNYNKFKCSQMTVKSCSRINWSTKQRCYNNGRLCLNVNFNNYLQFDQFLIANAVNEYACLAIEAIINENNNKKYFQYDKSIRKCNSVTPNYSNSCQIPGNRNICLTFTKEKYCKWNVLTLKCEDMTDDEFDQIISCNSNQNVKACIENNNLACQFFEKSDSCIDTYPNEDCLLYDGTLGKVSKKVCTQIIKDGQMCKFQDNKCIQFNDSITNGCEHDGINSLACYNLTTLECRWDVTTQTCYQNYSKIDDLRCEDNLNKILCIKVTKEPCIWDNQRFKCLKLIQTSQIFFSSLNQNNQYNELTCHLIQNSYEYQVPKCVLITEKNNNCSKQYINKYACLYNTQGYHCYYDPNEIILNLRCKQFIGEQTQCTTTILINIQICMEIPKSCYFDSVKQICTPVDIDEQVLCSDLMNDQTRNYNYLSCASISENLTQTYGPNQCYENKNQVQTCNYEKYCFWNSSTYNCQIKQLHSLKWVPKQEGCSSDDPDCKDKCSGNIKEYVNECSYRYSKALCLEMNQKQCFFDINQGGCNEIQKNEIYIGDCDNLYQYTENDTTFNNCNKSMNQNAICVSELGQDNPQGCQSFKRTIFKCVQLEISNDNICDTSTSSPSPGLCSIATTFCRFDKENQKCTSNQSCDCDGSFSQSMCESCNCNFEQLGYCQSKDIMINAPKITTIEITIESISQIEIKTNKYYLCNQVNLLKTSQPEILCSNVEQSCMYNDTCIDVTGYQCNELMNNIVSSKACTQCKGDKMYYDSDHFCKILNPQNTPNLDSLNQASCVSSHFDKPLQWDQSKCKEVSDIITLSDCSLYNPKACKDIQQCWIHPETNLCTIFNENIGNCEQQYTQEYCLLSNKEMCYWNQDDKVCRKAQEKQSNYVCEDANKFGCLNLENQLCVWSNTQKCQSIKQIDLSVQSCTDFLTQKYDFYNGSICTLLVVPIDVKDKSCFRDSNYQCRSSIITDKLQCDTSGLNEYSCINSTIGKCKFSNSICSYENSQILDCEQDDILLNLNSCLNQKKTCKFEAGKCQTYEVNRLEDIEVDNILYSISVCSQLDSLPTTPSFIYNSKTKRCINIQNRSPYIHDCNLLGMNKNACLQKTKVFCRYTQQQCQSISFQELSTINSCDQTLNQFSCISLSILCKYQDGKCQNLDSTENCQFLSTNNTKIKASICSKQTDQVCFYDQNRNQCQTTQAINLTCSTEGLNQKGCLFNTKGLFCKFDNGQCQDILEEANCDELINEDKCLSIMRQGQYCQFNQITGCRVINHENLKQCGVFNEQTNPVVCSLAIDKACYYDIETKKCKEYDKQNIENNVWEDNHISYNQLTCEQYNKSNKMLRWDNNECQEIVQSNLSIITCDDNLNQLSCQKVNNINQNCQYINNKCQHQIIPNNNDIICNTIKNINTGYLCEKAKDKPCKFNKEQFQCEIVTNDEIINCADITNGYNQIACDQNQDCEFDSDYHCYQKKENEIILCKDAITFEQCQKVRDQGCYFNNGCKKIIDYSIIECMETINAYGCQRVSKEGVYCKYFDQQCQVQNPLLIQDIKCKDVGIINNLVFCEQVNDEECRYDQKKRSCDLINNTNNLKQFKCERGLNLYSCLNRTIESLQCKFEHYCYGPNDQILNCKNDQNILDCCTQAYTKDQCLFQSKFKCKWLNEQCSRYDQNQSNCDQIQLASKSVCNSILNVNCILDYKLYECNIIDIIQCEQAQSKLQCRLIQIIPCYWDQMIDKCIFKQKLESDQCNDIKEQSGNIRACMDIEKKGQFCQFKQNQCEIFEESETITRCLNNINKISCIIQVQTECIWMYKSIQIKNIQSNSNFELSIGECQEFHDFNTTDCNDQLSYLSCLKIITTGIQCQWIDQTCQKINSQLGQVITPKSFILINSNACGLVNNGDLVQYNSYTNSCMIVTDINNLTCSPMIPGLNKQACVRIQNQMCIWDDKKKQCIFKSNRLLMQESQSQIQYSNTCNSFRLNKQDCLQSKIDPCVWILESDNQYTCQEYHPYSLCKDIKLNVNSIVCSLVIDDPCLYNSKSNSCEQPNSILSSCDIEGINALACSAIQGCIFKDYKCQIYNPDKQQFCHEIKQANYQVCSLAIDNCKYSELHHGCISSSNFDYCSTIGLSPKGCNLLNECQWTNSKCECLAYIQRYPKCSTLQDQILCQNVEYCFFEVINMHDVIIMGKCREKRCSDLNINNCEGTQISNKICYLNNSYQCHEATNCNNLIKQQYKCTNYKFNNIKCIPNKQQIGCESLNCNLLDQITCLSYPDECIYIDICKTKTCQHMNKTQCLLNECEWDYQTSKCNQQRYCSQIQSKNECQINIFQGIQCTWINLSNQIEQCTPLTCRYLDQKHCNGSYIGKNVCVQMKDYSCVSCEEITDICLCLNQYTYCTFSYQQNQCISKSCNQYQEQDCPQTFCRFNISQNICQPLCQNYYNEYQCNKTKTCIWDQKGLNCVDIFLSAFQLIQLITVMLFFVN</sequence>
<evidence type="ECO:0000256" key="1">
    <source>
        <dbReference type="SAM" id="SignalP"/>
    </source>
</evidence>
<dbReference type="EMBL" id="CAJJDO010000023">
    <property type="protein sequence ID" value="CAD8152435.1"/>
    <property type="molecule type" value="Genomic_DNA"/>
</dbReference>
<evidence type="ECO:0000313" key="3">
    <source>
        <dbReference type="Proteomes" id="UP000689195"/>
    </source>
</evidence>
<gene>
    <name evidence="2" type="ORF">PPENT_87.1.T0230050</name>
</gene>
<accession>A0A8S1TGU3</accession>
<evidence type="ECO:0008006" key="4">
    <source>
        <dbReference type="Google" id="ProtNLM"/>
    </source>
</evidence>
<feature type="signal peptide" evidence="1">
    <location>
        <begin position="1"/>
        <end position="23"/>
    </location>
</feature>
<protein>
    <recommendedName>
        <fullName evidence="4">Transmembrane protein</fullName>
    </recommendedName>
</protein>
<evidence type="ECO:0000313" key="2">
    <source>
        <dbReference type="EMBL" id="CAD8152435.1"/>
    </source>
</evidence>
<name>A0A8S1TGU3_9CILI</name>